<dbReference type="EMBL" id="UINC01171931">
    <property type="protein sequence ID" value="SVD76752.1"/>
    <property type="molecule type" value="Genomic_DNA"/>
</dbReference>
<dbReference type="AlphaFoldDB" id="A0A382Y043"/>
<name>A0A382Y043_9ZZZZ</name>
<feature type="non-terminal residue" evidence="1">
    <location>
        <position position="35"/>
    </location>
</feature>
<reference evidence="1" key="1">
    <citation type="submission" date="2018-05" db="EMBL/GenBank/DDBJ databases">
        <authorList>
            <person name="Lanie J.A."/>
            <person name="Ng W.-L."/>
            <person name="Kazmierczak K.M."/>
            <person name="Andrzejewski T.M."/>
            <person name="Davidsen T.M."/>
            <person name="Wayne K.J."/>
            <person name="Tettelin H."/>
            <person name="Glass J.I."/>
            <person name="Rusch D."/>
            <person name="Podicherti R."/>
            <person name="Tsui H.-C.T."/>
            <person name="Winkler M.E."/>
        </authorList>
    </citation>
    <scope>NUCLEOTIDE SEQUENCE</scope>
</reference>
<gene>
    <name evidence="1" type="ORF">METZ01_LOCUS429606</name>
</gene>
<organism evidence="1">
    <name type="scientific">marine metagenome</name>
    <dbReference type="NCBI Taxonomy" id="408172"/>
    <lineage>
        <taxon>unclassified sequences</taxon>
        <taxon>metagenomes</taxon>
        <taxon>ecological metagenomes</taxon>
    </lineage>
</organism>
<protein>
    <submittedName>
        <fullName evidence="1">Uncharacterized protein</fullName>
    </submittedName>
</protein>
<evidence type="ECO:0000313" key="1">
    <source>
        <dbReference type="EMBL" id="SVD76752.1"/>
    </source>
</evidence>
<sequence>MMAAAMAGGMGWGIRGQYGHETGAMIAGVLVSLVL</sequence>
<accession>A0A382Y043</accession>
<proteinExistence type="predicted"/>